<name>A0A5Q0TD37_9VIBR</name>
<dbReference type="InterPro" id="IPR009492">
    <property type="entry name" value="TniQ"/>
</dbReference>
<gene>
    <name evidence="2" type="ORF">GFB47_04385</name>
</gene>
<dbReference type="Pfam" id="PF06527">
    <property type="entry name" value="TniQ"/>
    <property type="match status" value="1"/>
</dbReference>
<dbReference type="EMBL" id="CP045699">
    <property type="protein sequence ID" value="QGA64704.1"/>
    <property type="molecule type" value="Genomic_DNA"/>
</dbReference>
<evidence type="ECO:0000313" key="2">
    <source>
        <dbReference type="EMBL" id="QGA64704.1"/>
    </source>
</evidence>
<sequence length="403" mass="46793">MEFKFTHYPDETLESFLLRLSQYQGYERFAHFAEDLWHETLEQHEAMAGAFPFELSRVNLYHAQTSSQMRVRVFMHLAKKFELPQFNIMNTPLSHSKAIFSPNYKAVFRNNIDYPFSFLRKRFTPVCSQCLAQSPHIRQQWQFIPHQACHIHHIKLLHHCPECKTRLEYQSTESITQCDCGYDLTMAIPEQAGVSQVQVARWLMGEVVDDAGLMASSISISERYGFLLWYVNRYGELEGINMESFVHYCESWPKGLQQDLNATFNKADMVRVRPWNKTFFHEVFGTLLKDCRQLPNRRINHNPVLMAVLDGLTQLIANNPRNKQANIGDVLLSPLEASTLLSCTTDEIYRLYEFGELKAAVRLKLHSKLASQQSAFTLRSIIEMKLARMCSSSDGMNVYLPDW</sequence>
<dbReference type="AlphaFoldDB" id="A0A5Q0TD37"/>
<dbReference type="Proteomes" id="UP000348942">
    <property type="component" value="Chromosome 1"/>
</dbReference>
<protein>
    <recommendedName>
        <fullName evidence="1">TniQ domain-containing protein</fullName>
    </recommendedName>
</protein>
<organism evidence="2 3">
    <name type="scientific">Vibrio algicola</name>
    <dbReference type="NCBI Taxonomy" id="2662262"/>
    <lineage>
        <taxon>Bacteria</taxon>
        <taxon>Pseudomonadati</taxon>
        <taxon>Pseudomonadota</taxon>
        <taxon>Gammaproteobacteria</taxon>
        <taxon>Vibrionales</taxon>
        <taxon>Vibrionaceae</taxon>
        <taxon>Vibrio</taxon>
    </lineage>
</organism>
<evidence type="ECO:0000259" key="1">
    <source>
        <dbReference type="Pfam" id="PF06527"/>
    </source>
</evidence>
<proteinExistence type="predicted"/>
<dbReference type="RefSeq" id="WP_153446842.1">
    <property type="nucleotide sequence ID" value="NZ_CP045699.1"/>
</dbReference>
<evidence type="ECO:0000313" key="3">
    <source>
        <dbReference type="Proteomes" id="UP000348942"/>
    </source>
</evidence>
<keyword evidence="3" id="KW-1185">Reference proteome</keyword>
<reference evidence="2 3" key="1">
    <citation type="submission" date="2019-10" db="EMBL/GenBank/DDBJ databases">
        <title>Vibrio sp. nov., isolated from Coralline algae surface.</title>
        <authorList>
            <person name="Geng Y."/>
            <person name="Zhang X."/>
        </authorList>
    </citation>
    <scope>NUCLEOTIDE SEQUENCE [LARGE SCALE GENOMIC DNA]</scope>
    <source>
        <strain evidence="2 3">SM1977</strain>
    </source>
</reference>
<accession>A0A5Q0TD37</accession>
<feature type="domain" description="TniQ" evidence="1">
    <location>
        <begin position="7"/>
        <end position="156"/>
    </location>
</feature>